<dbReference type="InterPro" id="IPR021433">
    <property type="entry name" value="DUF3083"/>
</dbReference>
<evidence type="ECO:0000313" key="1">
    <source>
        <dbReference type="EMBL" id="MBD1387848.1"/>
    </source>
</evidence>
<gene>
    <name evidence="1" type="ORF">IC617_00260</name>
</gene>
<name>A0A8J6QGH7_9GAMM</name>
<dbReference type="AlphaFoldDB" id="A0A8J6QGH7"/>
<dbReference type="RefSeq" id="WP_191142984.1">
    <property type="nucleotide sequence ID" value="NZ_JACXAF010000001.1"/>
</dbReference>
<dbReference type="Pfam" id="PF11281">
    <property type="entry name" value="DUF3083"/>
    <property type="match status" value="1"/>
</dbReference>
<accession>A0A8J6QGH7</accession>
<dbReference type="EMBL" id="JACXAF010000001">
    <property type="protein sequence ID" value="MBD1387848.1"/>
    <property type="molecule type" value="Genomic_DNA"/>
</dbReference>
<comment type="caution">
    <text evidence="1">The sequence shown here is derived from an EMBL/GenBank/DDBJ whole genome shotgun (WGS) entry which is preliminary data.</text>
</comment>
<protein>
    <submittedName>
        <fullName evidence="1">DUF3083 family protein</fullName>
    </submittedName>
</protein>
<dbReference type="Proteomes" id="UP000638014">
    <property type="component" value="Unassembled WGS sequence"/>
</dbReference>
<keyword evidence="2" id="KW-1185">Reference proteome</keyword>
<evidence type="ECO:0000313" key="2">
    <source>
        <dbReference type="Proteomes" id="UP000638014"/>
    </source>
</evidence>
<reference evidence="1" key="1">
    <citation type="submission" date="2020-09" db="EMBL/GenBank/DDBJ databases">
        <title>A novel bacterium of genus Neiella, isolated from South China Sea.</title>
        <authorList>
            <person name="Huang H."/>
            <person name="Mo K."/>
            <person name="Hu Y."/>
        </authorList>
    </citation>
    <scope>NUCLEOTIDE SEQUENCE</scope>
    <source>
        <strain evidence="1">HB171785</strain>
    </source>
</reference>
<organism evidence="1 2">
    <name type="scientific">Neiella litorisoli</name>
    <dbReference type="NCBI Taxonomy" id="2771431"/>
    <lineage>
        <taxon>Bacteria</taxon>
        <taxon>Pseudomonadati</taxon>
        <taxon>Pseudomonadota</taxon>
        <taxon>Gammaproteobacteria</taxon>
        <taxon>Alteromonadales</taxon>
        <taxon>Echinimonadaceae</taxon>
        <taxon>Neiella</taxon>
    </lineage>
</organism>
<proteinExistence type="predicted"/>
<sequence>MLSRDRGLQHKVYIPSNARENQYLLAKFELTDELLAAFSQQGGDDADSPYGYCYQQLANLFFDVCDKHGLDAGQFVANDKFIRVRYCPEKFTVESEQQLTFLYSPKYHTGSRQFINDQKRVRKIKLLFLATGPELRHYSAQFHTKVTEAVKEYAQLLELAPGAIRLCDHQHLTYDLFAKEKGVEGVQAHKLRSIANRFRAHDVVIDENELDSQTYAVVNLHVNKRVQKLVAADKTSDWPYLDLYKSLYEKFVESAKAAGLDRGIMTANDRTPVVRSKADSHIAENGELQTIDFNEKDPINGFDCYFAKGNLVDSIQFIMIASKADKTSYGYGKFISEVHQAMRDFADKIDHDEKRENLSIRVHQHIGGSI</sequence>